<feature type="chain" id="PRO_5042474963" description="NTF2 fold immunity protein of polymorphic toxin system component" evidence="1">
    <location>
        <begin position="34"/>
        <end position="142"/>
    </location>
</feature>
<keyword evidence="1" id="KW-0732">Signal</keyword>
<evidence type="ECO:0000313" key="2">
    <source>
        <dbReference type="EMBL" id="MDR6765763.1"/>
    </source>
</evidence>
<feature type="signal peptide" evidence="1">
    <location>
        <begin position="1"/>
        <end position="33"/>
    </location>
</feature>
<dbReference type="PROSITE" id="PS51257">
    <property type="entry name" value="PROKAR_LIPOPROTEIN"/>
    <property type="match status" value="1"/>
</dbReference>
<evidence type="ECO:0000313" key="3">
    <source>
        <dbReference type="EMBL" id="MDR6836200.1"/>
    </source>
</evidence>
<dbReference type="Proteomes" id="UP001253458">
    <property type="component" value="Unassembled WGS sequence"/>
</dbReference>
<gene>
    <name evidence="2" type="ORF">J2W88_001021</name>
    <name evidence="3" type="ORF">J2W93_001021</name>
</gene>
<proteinExistence type="predicted"/>
<dbReference type="Proteomes" id="UP001249076">
    <property type="component" value="Unassembled WGS sequence"/>
</dbReference>
<sequence>MKTLSWIRQRQPFWMPALAAVAAMALAGCATMAAPPEKVVEQRATEYWKARIAGDYAKAYSLSTPSYRKLHTAEQFRMQFGAGASLQGAEPVNVTCEPEKCTVRIKISAAPALVGMNLGTIATHLSETWLLEDGQWWRYQDL</sequence>
<dbReference type="EMBL" id="JAVDTL010000001">
    <property type="protein sequence ID" value="MDR6765763.1"/>
    <property type="molecule type" value="Genomic_DNA"/>
</dbReference>
<dbReference type="EMBL" id="JAVDTS010000001">
    <property type="protein sequence ID" value="MDR6836200.1"/>
    <property type="molecule type" value="Genomic_DNA"/>
</dbReference>
<comment type="caution">
    <text evidence="2">The sequence shown here is derived from an EMBL/GenBank/DDBJ whole genome shotgun (WGS) entry which is preliminary data.</text>
</comment>
<evidence type="ECO:0000313" key="5">
    <source>
        <dbReference type="Proteomes" id="UP001253458"/>
    </source>
</evidence>
<dbReference type="AlphaFoldDB" id="A0AAJ2BTT6"/>
<protein>
    <recommendedName>
        <fullName evidence="6">NTF2 fold immunity protein of polymorphic toxin system component</fullName>
    </recommendedName>
</protein>
<evidence type="ECO:0008006" key="6">
    <source>
        <dbReference type="Google" id="ProtNLM"/>
    </source>
</evidence>
<reference evidence="2 4" key="1">
    <citation type="submission" date="2023-07" db="EMBL/GenBank/DDBJ databases">
        <title>Sorghum-associated microbial communities from plants grown in Nebraska, USA.</title>
        <authorList>
            <person name="Schachtman D."/>
        </authorList>
    </citation>
    <scope>NUCLEOTIDE SEQUENCE</scope>
    <source>
        <strain evidence="3 4">BE105</strain>
        <strain evidence="2">BE69</strain>
    </source>
</reference>
<accession>A0AAJ2BTT6</accession>
<organism evidence="2 5">
    <name type="scientific">Acidovorax delafieldii</name>
    <name type="common">Pseudomonas delafieldii</name>
    <dbReference type="NCBI Taxonomy" id="47920"/>
    <lineage>
        <taxon>Bacteria</taxon>
        <taxon>Pseudomonadati</taxon>
        <taxon>Pseudomonadota</taxon>
        <taxon>Betaproteobacteria</taxon>
        <taxon>Burkholderiales</taxon>
        <taxon>Comamonadaceae</taxon>
        <taxon>Acidovorax</taxon>
    </lineage>
</organism>
<evidence type="ECO:0000256" key="1">
    <source>
        <dbReference type="SAM" id="SignalP"/>
    </source>
</evidence>
<dbReference type="RefSeq" id="WP_310046243.1">
    <property type="nucleotide sequence ID" value="NZ_JAVDTL010000001.1"/>
</dbReference>
<keyword evidence="4" id="KW-1185">Reference proteome</keyword>
<evidence type="ECO:0000313" key="4">
    <source>
        <dbReference type="Proteomes" id="UP001249076"/>
    </source>
</evidence>
<name>A0AAJ2BTT6_ACIDE</name>